<dbReference type="InterPro" id="IPR011050">
    <property type="entry name" value="Pectin_lyase_fold/virulence"/>
</dbReference>
<dbReference type="Proteomes" id="UP000011135">
    <property type="component" value="Unassembled WGS sequence"/>
</dbReference>
<dbReference type="Gene3D" id="2.160.20.10">
    <property type="entry name" value="Single-stranded right-handed beta-helix, Pectin lyase-like"/>
    <property type="match status" value="1"/>
</dbReference>
<evidence type="ECO:0000259" key="3">
    <source>
        <dbReference type="Pfam" id="PF18962"/>
    </source>
</evidence>
<dbReference type="Gene3D" id="2.60.40.10">
    <property type="entry name" value="Immunoglobulins"/>
    <property type="match status" value="1"/>
</dbReference>
<feature type="domain" description="Secretion system C-terminal sorting" evidence="3">
    <location>
        <begin position="979"/>
        <end position="1050"/>
    </location>
</feature>
<gene>
    <name evidence="4" type="ORF">C900_02268</name>
</gene>
<dbReference type="eggNOG" id="COG1404">
    <property type="taxonomic scope" value="Bacteria"/>
</dbReference>
<keyword evidence="5" id="KW-1185">Reference proteome</keyword>
<name>L8JTV6_9BACT</name>
<dbReference type="SMART" id="SM00710">
    <property type="entry name" value="PbH1"/>
    <property type="match status" value="7"/>
</dbReference>
<feature type="signal peptide" evidence="2">
    <location>
        <begin position="1"/>
        <end position="27"/>
    </location>
</feature>
<evidence type="ECO:0000256" key="1">
    <source>
        <dbReference type="SAM" id="MobiDB-lite"/>
    </source>
</evidence>
<reference evidence="4 5" key="1">
    <citation type="submission" date="2012-12" db="EMBL/GenBank/DDBJ databases">
        <title>Genome assembly of Fulvivirga imtechensis AK7.</title>
        <authorList>
            <person name="Nupur N."/>
            <person name="Khatri I."/>
            <person name="Kumar R."/>
            <person name="Subramanian S."/>
            <person name="Pinnaka A."/>
        </authorList>
    </citation>
    <scope>NUCLEOTIDE SEQUENCE [LARGE SCALE GENOMIC DNA]</scope>
    <source>
        <strain evidence="4 5">AK7</strain>
    </source>
</reference>
<evidence type="ECO:0000313" key="4">
    <source>
        <dbReference type="EMBL" id="ELR71683.1"/>
    </source>
</evidence>
<accession>L8JTV6</accession>
<comment type="caution">
    <text evidence="4">The sequence shown here is derived from an EMBL/GenBank/DDBJ whole genome shotgun (WGS) entry which is preliminary data.</text>
</comment>
<dbReference type="InterPro" id="IPR012334">
    <property type="entry name" value="Pectin_lyas_fold"/>
</dbReference>
<evidence type="ECO:0000256" key="2">
    <source>
        <dbReference type="SAM" id="SignalP"/>
    </source>
</evidence>
<organism evidence="4 5">
    <name type="scientific">Fulvivirga imtechensis AK7</name>
    <dbReference type="NCBI Taxonomy" id="1237149"/>
    <lineage>
        <taxon>Bacteria</taxon>
        <taxon>Pseudomonadati</taxon>
        <taxon>Bacteroidota</taxon>
        <taxon>Cytophagia</taxon>
        <taxon>Cytophagales</taxon>
        <taxon>Fulvivirgaceae</taxon>
        <taxon>Fulvivirga</taxon>
    </lineage>
</organism>
<dbReference type="NCBIfam" id="TIGR04183">
    <property type="entry name" value="Por_Secre_tail"/>
    <property type="match status" value="1"/>
</dbReference>
<dbReference type="eggNOG" id="COG3291">
    <property type="taxonomic scope" value="Bacteria"/>
</dbReference>
<dbReference type="Pfam" id="PF18962">
    <property type="entry name" value="Por_Secre_tail"/>
    <property type="match status" value="1"/>
</dbReference>
<sequence>MSLKMVKFSCKLLATLAFCVFCTDLYSQSIIHFQNWEGQPGAGNWLVETGGTNQWRRGTDGGGVSSGVKGIYISSDGSTFGYNSTVAEETYTYKDINFPSDASLDVEIKFDWKCVGEVGYDYMKVYIVDRSLTNLTESNIEAYGGFVYRLNSGNEFSNQASFTTYTETLPTTVEGRSDLRIVFTWTNDNNTTNGVPAAVDNIILSLGPVPSSLSGEYTIGQASGAYFPTITEATYFLNTFGVSSNVTFNLTDALYNSTTEAFPIIIDNFNTNPPSPESNSYTLTIKPDASVTTVISGAVAADAPVDGMYRGLFTLNEADNVVIDGSNNGTASRDLTINNTSTTQANTIFIASESPNFNDNITIKNTIIETADDAGNVYSGGILIMDKTYDNGAGGFSAITIDNNQFITGEYGIYIDGGSAGAINGSINTIANNDLEQSGTNAISRVGIYIRGVSSGTISGNAIGNFDDTANEQDVGISLGTGATNILLEKNEIYNIGYSGTGGYNGIGIRVASETTGAGSVIRNNVIYGIYGDGWDITSGYYDYNPYGILLSGTQSGIDIFNNSIYLNGTTLNQTDAISVGIGFGSGSTAEIKNNIIVNNLGLSGSTGIGSAGIFAQTASSQFEDINYNNYFVNASGSGTNYIGRIGSTNYATLASWQAASGSDASSITADPGYTSTSNLLPDATNPNAWYANGTGVQINTVTDDFIGTARSISVATGAPDMGAYEFTPSSTPPAAGVSGTHSNGGTETFTSGDRVIAEITWGASGTLPTVTALRYYSGVNPPSPAPGTAEYFNSYVDIETTGGSDYTYDLKLYYDEALIGTLSSESDIRLSKDDGSGWISFASNTPNTTDNNVTVTGLSSFSTFTGSDIDNLLPVQLIYFNGSAIDEHVVLTWKTASELNNDHFLIERSKDGRSWSTLGKVTGSGTTSSIKAYSFHDERPLAGRSYYRLKQIDFDGTYEYSDIIAIENSVNNVGIITLYPNPVNKGVLNIGFTTSDEKGILIEVLNHSGRILINKKAPATTGSNVVTLDISAFHPGLYLMRLTKENKTSVFQFAKE</sequence>
<keyword evidence="2" id="KW-0732">Signal</keyword>
<dbReference type="eggNOG" id="COG4733">
    <property type="taxonomic scope" value="Bacteria"/>
</dbReference>
<feature type="chain" id="PRO_5003993491" description="Secretion system C-terminal sorting domain-containing protein" evidence="2">
    <location>
        <begin position="28"/>
        <end position="1057"/>
    </location>
</feature>
<dbReference type="InterPro" id="IPR006626">
    <property type="entry name" value="PbH1"/>
</dbReference>
<evidence type="ECO:0000313" key="5">
    <source>
        <dbReference type="Proteomes" id="UP000011135"/>
    </source>
</evidence>
<dbReference type="SUPFAM" id="SSF51126">
    <property type="entry name" value="Pectin lyase-like"/>
    <property type="match status" value="1"/>
</dbReference>
<dbReference type="AlphaFoldDB" id="L8JTV6"/>
<feature type="compositionally biased region" description="Polar residues" evidence="1">
    <location>
        <begin position="740"/>
        <end position="750"/>
    </location>
</feature>
<dbReference type="InterPro" id="IPR013783">
    <property type="entry name" value="Ig-like_fold"/>
</dbReference>
<dbReference type="STRING" id="1237149.C900_02268"/>
<proteinExistence type="predicted"/>
<feature type="region of interest" description="Disordered" evidence="1">
    <location>
        <begin position="724"/>
        <end position="750"/>
    </location>
</feature>
<dbReference type="InterPro" id="IPR026444">
    <property type="entry name" value="Secre_tail"/>
</dbReference>
<dbReference type="EMBL" id="AMZN01000033">
    <property type="protein sequence ID" value="ELR71683.1"/>
    <property type="molecule type" value="Genomic_DNA"/>
</dbReference>
<dbReference type="PATRIC" id="fig|1237149.3.peg.2133"/>
<protein>
    <recommendedName>
        <fullName evidence="3">Secretion system C-terminal sorting domain-containing protein</fullName>
    </recommendedName>
</protein>